<keyword evidence="2" id="KW-1185">Reference proteome</keyword>
<protein>
    <recommendedName>
        <fullName evidence="3">Reverse transcriptase zinc-binding domain-containing protein</fullName>
    </recommendedName>
</protein>
<dbReference type="Proteomes" id="UP001258017">
    <property type="component" value="Unassembled WGS sequence"/>
</dbReference>
<dbReference type="EMBL" id="JAIFRP010004544">
    <property type="protein sequence ID" value="KAK2574883.1"/>
    <property type="molecule type" value="Genomic_DNA"/>
</dbReference>
<evidence type="ECO:0000313" key="1">
    <source>
        <dbReference type="EMBL" id="KAK2574883.1"/>
    </source>
</evidence>
<proteinExistence type="predicted"/>
<reference evidence="1" key="2">
    <citation type="journal article" date="2023" name="Commun. Biol.">
        <title>Intrasexual cuticular hydrocarbon dimorphism in a wasp sheds light on hydrocarbon biosynthesis genes in Hymenoptera.</title>
        <authorList>
            <person name="Moris V.C."/>
            <person name="Podsiadlowski L."/>
            <person name="Martin S."/>
            <person name="Oeyen J.P."/>
            <person name="Donath A."/>
            <person name="Petersen M."/>
            <person name="Wilbrandt J."/>
            <person name="Misof B."/>
            <person name="Liedtke D."/>
            <person name="Thamm M."/>
            <person name="Scheiner R."/>
            <person name="Schmitt T."/>
            <person name="Niehuis O."/>
        </authorList>
    </citation>
    <scope>NUCLEOTIDE SEQUENCE</scope>
    <source>
        <strain evidence="1">GBR_01_08_01A</strain>
    </source>
</reference>
<dbReference type="AlphaFoldDB" id="A0AAD9R8P5"/>
<comment type="caution">
    <text evidence="1">The sequence shown here is derived from an EMBL/GenBank/DDBJ whole genome shotgun (WGS) entry which is preliminary data.</text>
</comment>
<gene>
    <name evidence="1" type="ORF">KPH14_013002</name>
</gene>
<organism evidence="1 2">
    <name type="scientific">Odynerus spinipes</name>
    <dbReference type="NCBI Taxonomy" id="1348599"/>
    <lineage>
        <taxon>Eukaryota</taxon>
        <taxon>Metazoa</taxon>
        <taxon>Ecdysozoa</taxon>
        <taxon>Arthropoda</taxon>
        <taxon>Hexapoda</taxon>
        <taxon>Insecta</taxon>
        <taxon>Pterygota</taxon>
        <taxon>Neoptera</taxon>
        <taxon>Endopterygota</taxon>
        <taxon>Hymenoptera</taxon>
        <taxon>Apocrita</taxon>
        <taxon>Aculeata</taxon>
        <taxon>Vespoidea</taxon>
        <taxon>Vespidae</taxon>
        <taxon>Eumeninae</taxon>
        <taxon>Odynerus</taxon>
    </lineage>
</organism>
<evidence type="ECO:0000313" key="2">
    <source>
        <dbReference type="Proteomes" id="UP001258017"/>
    </source>
</evidence>
<reference evidence="1" key="1">
    <citation type="submission" date="2021-08" db="EMBL/GenBank/DDBJ databases">
        <authorList>
            <person name="Misof B."/>
            <person name="Oliver O."/>
            <person name="Podsiadlowski L."/>
            <person name="Donath A."/>
            <person name="Peters R."/>
            <person name="Mayer C."/>
            <person name="Rust J."/>
            <person name="Gunkel S."/>
            <person name="Lesny P."/>
            <person name="Martin S."/>
            <person name="Oeyen J.P."/>
            <person name="Petersen M."/>
            <person name="Panagiotis P."/>
            <person name="Wilbrandt J."/>
            <person name="Tanja T."/>
        </authorList>
    </citation>
    <scope>NUCLEOTIDE SEQUENCE</scope>
    <source>
        <strain evidence="1">GBR_01_08_01A</strain>
        <tissue evidence="1">Thorax + abdomen</tissue>
    </source>
</reference>
<feature type="non-terminal residue" evidence="1">
    <location>
        <position position="131"/>
    </location>
</feature>
<accession>A0AAD9R8P5</accession>
<evidence type="ECO:0008006" key="3">
    <source>
        <dbReference type="Google" id="ProtNLM"/>
    </source>
</evidence>
<name>A0AAD9R8P5_9HYME</name>
<sequence length="131" mass="15607">MIKNQGLTKGIKYFSNYHKDTPTPWFKDKLLNRELIVMVCRARSNHINLNESLHKIKVVPDKRCECGHYSQDLNHVLWQCQKLDVQRSFMIRELCNIKEYPPYNVECYLAQPNLVIMQMIYKFLTACDIKI</sequence>